<name>A0A915DRY8_9BILA</name>
<dbReference type="WBParaSite" id="jg22896">
    <property type="protein sequence ID" value="jg22896"/>
    <property type="gene ID" value="jg22896"/>
</dbReference>
<dbReference type="AlphaFoldDB" id="A0A915DRY8"/>
<organism evidence="1 2">
    <name type="scientific">Ditylenchus dipsaci</name>
    <dbReference type="NCBI Taxonomy" id="166011"/>
    <lineage>
        <taxon>Eukaryota</taxon>
        <taxon>Metazoa</taxon>
        <taxon>Ecdysozoa</taxon>
        <taxon>Nematoda</taxon>
        <taxon>Chromadorea</taxon>
        <taxon>Rhabditida</taxon>
        <taxon>Tylenchina</taxon>
        <taxon>Tylenchomorpha</taxon>
        <taxon>Sphaerularioidea</taxon>
        <taxon>Anguinidae</taxon>
        <taxon>Anguininae</taxon>
        <taxon>Ditylenchus</taxon>
    </lineage>
</organism>
<reference evidence="2" key="1">
    <citation type="submission" date="2022-11" db="UniProtKB">
        <authorList>
            <consortium name="WormBaseParasite"/>
        </authorList>
    </citation>
    <scope>IDENTIFICATION</scope>
</reference>
<accession>A0A915DRY8</accession>
<evidence type="ECO:0000313" key="1">
    <source>
        <dbReference type="Proteomes" id="UP000887574"/>
    </source>
</evidence>
<proteinExistence type="predicted"/>
<protein>
    <submittedName>
        <fullName evidence="2">Uncharacterized protein</fullName>
    </submittedName>
</protein>
<keyword evidence="1" id="KW-1185">Reference proteome</keyword>
<dbReference type="Proteomes" id="UP000887574">
    <property type="component" value="Unplaced"/>
</dbReference>
<evidence type="ECO:0000313" key="2">
    <source>
        <dbReference type="WBParaSite" id="jg22896"/>
    </source>
</evidence>
<sequence length="245" mass="25907">MPACCSPLAASACRTVCGQGTRLPSKAACAMERNPEACAELARLLAGLGETERSNQLSRRPWPARRTPAGVAAARRRTRLTYRKARGKARALGLVIYLPLHAEYAFPVLSRLLSNRRKFLRVSATCRCCSALKQSPSFLYRSRPHSHPGPSPPMLLARLRTLFLPACLAALAVLAASFQLDNMLGWCHAVALEPAVAASPVCPAEPGERAAGTACTWPAALRMGDVGLLTGRAALAAPAGLAAGC</sequence>